<keyword evidence="11" id="KW-1185">Reference proteome</keyword>
<dbReference type="InterPro" id="IPR003959">
    <property type="entry name" value="ATPase_AAA_core"/>
</dbReference>
<dbReference type="PANTHER" id="PTHR48102:SF3">
    <property type="entry name" value="ATP-DEPENDENT PROTEASE ATPASE SUBUNIT HSLU"/>
    <property type="match status" value="1"/>
</dbReference>
<evidence type="ECO:0000256" key="7">
    <source>
        <dbReference type="HAMAP-Rule" id="MF_00249"/>
    </source>
</evidence>
<dbReference type="InterPro" id="IPR050052">
    <property type="entry name" value="ATP-dep_Clp_protease_ClpX"/>
</dbReference>
<feature type="binding site" evidence="7">
    <location>
        <position position="322"/>
    </location>
    <ligand>
        <name>ATP</name>
        <dbReference type="ChEBI" id="CHEBI:30616"/>
    </ligand>
</feature>
<evidence type="ECO:0000313" key="10">
    <source>
        <dbReference type="EMBL" id="AVO32865.1"/>
    </source>
</evidence>
<comment type="function">
    <text evidence="7">ATPase subunit of a proteasome-like degradation complex; this subunit has chaperone activity. The binding of ATP and its subsequent hydrolysis by HslU are essential for unfolding of protein substrates subsequently hydrolyzed by HslV. HslU recognizes the N-terminal part of its protein substrates and unfolds these before they are guided to HslV for hydrolysis.</text>
</comment>
<gene>
    <name evidence="7 10" type="primary">hslU</name>
    <name evidence="10" type="ORF">C6570_00255</name>
</gene>
<dbReference type="GO" id="GO:0016887">
    <property type="term" value="F:ATP hydrolysis activity"/>
    <property type="evidence" value="ECO:0007669"/>
    <property type="project" value="InterPro"/>
</dbReference>
<dbReference type="SMART" id="SM00382">
    <property type="entry name" value="AAA"/>
    <property type="match status" value="1"/>
</dbReference>
<dbReference type="CDD" id="cd19498">
    <property type="entry name" value="RecA-like_HslU"/>
    <property type="match status" value="1"/>
</dbReference>
<dbReference type="GO" id="GO:0008233">
    <property type="term" value="F:peptidase activity"/>
    <property type="evidence" value="ECO:0007669"/>
    <property type="project" value="InterPro"/>
</dbReference>
<dbReference type="FunFam" id="1.10.8.10:FF:000028">
    <property type="entry name" value="ATP-dependent protease ATPase subunit HslU"/>
    <property type="match status" value="1"/>
</dbReference>
<organism evidence="10 11">
    <name type="scientific">Ottowia oryzae</name>
    <dbReference type="NCBI Taxonomy" id="2109914"/>
    <lineage>
        <taxon>Bacteria</taxon>
        <taxon>Pseudomonadati</taxon>
        <taxon>Pseudomonadota</taxon>
        <taxon>Betaproteobacteria</taxon>
        <taxon>Burkholderiales</taxon>
        <taxon>Comamonadaceae</taxon>
        <taxon>Ottowia</taxon>
    </lineage>
</organism>
<accession>A0A2S0MAF2</accession>
<dbReference type="SMART" id="SM01086">
    <property type="entry name" value="ClpB_D2-small"/>
    <property type="match status" value="1"/>
</dbReference>
<keyword evidence="4 7" id="KW-0547">Nucleotide-binding</keyword>
<dbReference type="GO" id="GO:0009376">
    <property type="term" value="C:HslUV protease complex"/>
    <property type="evidence" value="ECO:0007669"/>
    <property type="project" value="UniProtKB-UniRule"/>
</dbReference>
<dbReference type="AlphaFoldDB" id="A0A2S0MAF2"/>
<dbReference type="RefSeq" id="WP_106700984.1">
    <property type="nucleotide sequence ID" value="NZ_CP027666.1"/>
</dbReference>
<dbReference type="GO" id="GO:0005524">
    <property type="term" value="F:ATP binding"/>
    <property type="evidence" value="ECO:0007669"/>
    <property type="project" value="UniProtKB-UniRule"/>
</dbReference>
<sequence length="444" mass="49247">MSFMTPQEIVSELDRHIVGQNDAKRAVAIALRNRWRRQQVDEKLRPEITPKNILMIGPTGVGKTEIARRLAKLANAPFIKVEATKFTEVGYVGKDVDSIIRDLAEMAVKQQREQAMKQHRTRAEDLAEDRVLDVLLPPARNADGSNAASGDSAARQGFRKKLREGELNDKEIELELAQPAPTMEIMSPPGMEDMAEQLKGMLGNMGAGRRKMRRVKIAEAMKLLTDEEAGKLVNEDEIRVQALHNLEQNGIVFIDEIDKVASRSLEGGSTAEVSRQGVQRDLLPLVEGTSVTTKYGIVRTDHILFIASGAFHLSRPSDLIPELQGRLPIRVELSSLSVQDFEAILTQTDASLVRQYQALMATEGVTLDFAADGIARLAEIAFAVNESTENIGARRLSTIMERLLEELSFGATRHEGETVRIDAAYVNERLSALSQDEDLSRYIL</sequence>
<feature type="binding site" evidence="7">
    <location>
        <position position="394"/>
    </location>
    <ligand>
        <name>ATP</name>
        <dbReference type="ChEBI" id="CHEBI:30616"/>
    </ligand>
</feature>
<feature type="binding site" evidence="7">
    <location>
        <begin position="60"/>
        <end position="65"/>
    </location>
    <ligand>
        <name>ATP</name>
        <dbReference type="ChEBI" id="CHEBI:30616"/>
    </ligand>
</feature>
<evidence type="ECO:0000256" key="4">
    <source>
        <dbReference type="ARBA" id="ARBA00022741"/>
    </source>
</evidence>
<dbReference type="KEGG" id="otk:C6570_00255"/>
<feature type="binding site" evidence="7">
    <location>
        <position position="18"/>
    </location>
    <ligand>
        <name>ATP</name>
        <dbReference type="ChEBI" id="CHEBI:30616"/>
    </ligand>
</feature>
<name>A0A2S0MAF2_9BURK</name>
<comment type="subcellular location">
    <subcellularLocation>
        <location evidence="1 7">Cytoplasm</location>
    </subcellularLocation>
</comment>
<dbReference type="Pfam" id="PF00004">
    <property type="entry name" value="AAA"/>
    <property type="match status" value="1"/>
</dbReference>
<dbReference type="FunFam" id="3.40.50.300:FF:000220">
    <property type="entry name" value="ATP-dependent protease ATPase subunit HslU"/>
    <property type="match status" value="1"/>
</dbReference>
<dbReference type="PANTHER" id="PTHR48102">
    <property type="entry name" value="ATP-DEPENDENT CLP PROTEASE ATP-BINDING SUBUNIT CLPX-LIKE, MITOCHONDRIAL-RELATED"/>
    <property type="match status" value="1"/>
</dbReference>
<dbReference type="Gene3D" id="1.10.8.60">
    <property type="match status" value="1"/>
</dbReference>
<dbReference type="EMBL" id="CP027666">
    <property type="protein sequence ID" value="AVO32865.1"/>
    <property type="molecule type" value="Genomic_DNA"/>
</dbReference>
<dbReference type="InterPro" id="IPR019489">
    <property type="entry name" value="Clp_ATPase_C"/>
</dbReference>
<comment type="subunit">
    <text evidence="7">A double ring-shaped homohexamer of HslV is capped on each side by a ring-shaped HslU homohexamer. The assembly of the HslU/HslV complex is dependent on binding of ATP.</text>
</comment>
<dbReference type="SUPFAM" id="SSF52540">
    <property type="entry name" value="P-loop containing nucleoside triphosphate hydrolases"/>
    <property type="match status" value="1"/>
</dbReference>
<evidence type="ECO:0000259" key="8">
    <source>
        <dbReference type="SMART" id="SM00382"/>
    </source>
</evidence>
<feature type="binding site" evidence="7">
    <location>
        <position position="255"/>
    </location>
    <ligand>
        <name>ATP</name>
        <dbReference type="ChEBI" id="CHEBI:30616"/>
    </ligand>
</feature>
<dbReference type="InterPro" id="IPR027417">
    <property type="entry name" value="P-loop_NTPase"/>
</dbReference>
<dbReference type="Pfam" id="PF07724">
    <property type="entry name" value="AAA_2"/>
    <property type="match status" value="1"/>
</dbReference>
<dbReference type="Proteomes" id="UP000239709">
    <property type="component" value="Chromosome"/>
</dbReference>
<proteinExistence type="inferred from homology"/>
<keyword evidence="5 7" id="KW-0067">ATP-binding</keyword>
<dbReference type="NCBIfam" id="NF003544">
    <property type="entry name" value="PRK05201.1"/>
    <property type="match status" value="1"/>
</dbReference>
<dbReference type="FunFam" id="3.40.50.300:FF:000213">
    <property type="entry name" value="ATP-dependent protease ATPase subunit HslU"/>
    <property type="match status" value="1"/>
</dbReference>
<dbReference type="GO" id="GO:0043335">
    <property type="term" value="P:protein unfolding"/>
    <property type="evidence" value="ECO:0007669"/>
    <property type="project" value="UniProtKB-UniRule"/>
</dbReference>
<dbReference type="InterPro" id="IPR004491">
    <property type="entry name" value="HslU"/>
</dbReference>
<evidence type="ECO:0000313" key="11">
    <source>
        <dbReference type="Proteomes" id="UP000239709"/>
    </source>
</evidence>
<dbReference type="InterPro" id="IPR003593">
    <property type="entry name" value="AAA+_ATPase"/>
</dbReference>
<dbReference type="NCBIfam" id="TIGR00390">
    <property type="entry name" value="hslU"/>
    <property type="match status" value="1"/>
</dbReference>
<feature type="domain" description="AAA+ ATPase" evidence="8">
    <location>
        <begin position="49"/>
        <end position="333"/>
    </location>
</feature>
<reference evidence="10 11" key="1">
    <citation type="submission" date="2018-03" db="EMBL/GenBank/DDBJ databases">
        <title>Genome sequencing of Ottowia sp.</title>
        <authorList>
            <person name="Kim S.-J."/>
            <person name="Heo J."/>
            <person name="Kwon S.-W."/>
        </authorList>
    </citation>
    <scope>NUCLEOTIDE SEQUENCE [LARGE SCALE GENOMIC DNA]</scope>
    <source>
        <strain evidence="10 11">KADR8-3</strain>
    </source>
</reference>
<evidence type="ECO:0000256" key="6">
    <source>
        <dbReference type="ARBA" id="ARBA00023186"/>
    </source>
</evidence>
<comment type="similarity">
    <text evidence="2 7">Belongs to the ClpX chaperone family. HslU subfamily.</text>
</comment>
<evidence type="ECO:0000256" key="5">
    <source>
        <dbReference type="ARBA" id="ARBA00022840"/>
    </source>
</evidence>
<evidence type="ECO:0000256" key="1">
    <source>
        <dbReference type="ARBA" id="ARBA00004496"/>
    </source>
</evidence>
<keyword evidence="6 7" id="KW-0143">Chaperone</keyword>
<evidence type="ECO:0000259" key="9">
    <source>
        <dbReference type="SMART" id="SM01086"/>
    </source>
</evidence>
<evidence type="ECO:0000256" key="3">
    <source>
        <dbReference type="ARBA" id="ARBA00022490"/>
    </source>
</evidence>
<keyword evidence="3 7" id="KW-0963">Cytoplasm</keyword>
<dbReference type="OrthoDB" id="9804062at2"/>
<feature type="domain" description="Clp ATPase C-terminal" evidence="9">
    <location>
        <begin position="336"/>
        <end position="432"/>
    </location>
</feature>
<evidence type="ECO:0000256" key="2">
    <source>
        <dbReference type="ARBA" id="ARBA00009771"/>
    </source>
</evidence>
<dbReference type="Gene3D" id="1.10.8.10">
    <property type="entry name" value="DNA helicase RuvA subunit, C-terminal domain"/>
    <property type="match status" value="1"/>
</dbReference>
<protein>
    <recommendedName>
        <fullName evidence="7">ATP-dependent protease ATPase subunit HslU</fullName>
    </recommendedName>
    <alternativeName>
        <fullName evidence="7">Unfoldase HslU</fullName>
    </alternativeName>
</protein>
<dbReference type="GO" id="GO:0036402">
    <property type="term" value="F:proteasome-activating activity"/>
    <property type="evidence" value="ECO:0007669"/>
    <property type="project" value="UniProtKB-UniRule"/>
</dbReference>
<dbReference type="HAMAP" id="MF_00249">
    <property type="entry name" value="HslU"/>
    <property type="match status" value="1"/>
</dbReference>
<dbReference type="Gene3D" id="3.40.50.300">
    <property type="entry name" value="P-loop containing nucleotide triphosphate hydrolases"/>
    <property type="match status" value="2"/>
</dbReference>